<dbReference type="PANTHER" id="PTHR23257">
    <property type="entry name" value="SERINE-THREONINE PROTEIN KINASE"/>
    <property type="match status" value="1"/>
</dbReference>
<accession>A0A8H5NRS5</accession>
<dbReference type="AlphaFoldDB" id="A0A8H5NRS5"/>
<keyword evidence="2" id="KW-0812">Transmembrane</keyword>
<feature type="compositionally biased region" description="Basic and acidic residues" evidence="1">
    <location>
        <begin position="1"/>
        <end position="11"/>
    </location>
</feature>
<keyword evidence="2" id="KW-0472">Membrane</keyword>
<evidence type="ECO:0000313" key="5">
    <source>
        <dbReference type="Proteomes" id="UP000546213"/>
    </source>
</evidence>
<keyword evidence="5" id="KW-1185">Reference proteome</keyword>
<dbReference type="PROSITE" id="PS00108">
    <property type="entry name" value="PROTEIN_KINASE_ST"/>
    <property type="match status" value="1"/>
</dbReference>
<feature type="region of interest" description="Disordered" evidence="1">
    <location>
        <begin position="513"/>
        <end position="545"/>
    </location>
</feature>
<sequence length="999" mass="114393">MSKCKDEHQETKATAANENRRRRPATFARTGRRRVVAEPSSHTSALVASASERHTNIRCEKGSDAVATLNRLLHTLEESGIPGPQLFRLQSEFSHSLGQGGQGNVRGVDKEVAQCYRMADKHVRKVWPAEMIAIKQHIERKDEPIRAYFDRQDLASRFRAAECEVLALSSGILHNHPNIVKLVGWGLCLDTLENPYSLCCRGLQLPLLVFERAAMDLEKFLKGLFPEPSPSDASRIEEGLVQALAENPPSSPRPSWPSTMQQYWKPLKWMLGTELDVYEVVRLLCIDVGHGIQCLHENGFSHGDLKPNNILVFKSGRRWISKLCDFGCAVGQVTSAKGAYFGTPYWLPEASEIEALESRHSLQQCDLYVYGLLVWSAFCLRGQHPPINPKLHNALDDLDQIRQSTGHRWLPLASKRKTIFARVSRLLEGTLIDPSRRETQPWTWLYNDYNECRTQKEVPFDAGVAKSNNNSSTEQVSSQFEIYKPHITLEMKGRYDKLSWWQHSDEGLILPAEQERMAGPQNKPGIRTYPDSRPGPASSEALSSDDNPREISLFVNQRSRDVAAYFRLRMMRHFEENIKWSIRDSAYVLPSRPSQSETVQRYQEWYEGLYHMARFRSRIKLKWWNRRTMPDANILAAALVVSPPVDMNTLAWLCAGPVGKTEVKNLEPNLSTWKTILTPSYLDESARLDRFLLLLQFGARVEQRAVRRRGPLQDLNIEAQRDSSTIFSLYIRSCRPAIVPTIIREIANRLCDSRRRGYISESTLYYFFGTCDLSKSGDFPDAEGDCMEDHNFAAVKALRQFMSKRIRLDHYSPLMRLKNHPLLWDSIFLRPELPYGWKRLSNQNGSQSFECFEDIFTRSITLEPPKMSLFEARQVKIGLLQRHPSLACHLDLLSCMRAGVRETQGQTFEADLKSRFPEYDEAWYMSEWNIEPNVRDILGQLKEPCRIQSFTAFLETPGLKGKAVLFLGHVSRVIGITVTIVVMSFLFTAKTFAMWITFH</sequence>
<dbReference type="SUPFAM" id="SSF56112">
    <property type="entry name" value="Protein kinase-like (PK-like)"/>
    <property type="match status" value="1"/>
</dbReference>
<dbReference type="GO" id="GO:0004672">
    <property type="term" value="F:protein kinase activity"/>
    <property type="evidence" value="ECO:0007669"/>
    <property type="project" value="InterPro"/>
</dbReference>
<evidence type="ECO:0000256" key="2">
    <source>
        <dbReference type="SAM" id="Phobius"/>
    </source>
</evidence>
<dbReference type="InterPro" id="IPR000719">
    <property type="entry name" value="Prot_kinase_dom"/>
</dbReference>
<dbReference type="InterPro" id="IPR011009">
    <property type="entry name" value="Kinase-like_dom_sf"/>
</dbReference>
<feature type="region of interest" description="Disordered" evidence="1">
    <location>
        <begin position="1"/>
        <end position="50"/>
    </location>
</feature>
<dbReference type="Gene3D" id="1.10.510.10">
    <property type="entry name" value="Transferase(Phosphotransferase) domain 1"/>
    <property type="match status" value="1"/>
</dbReference>
<feature type="compositionally biased region" description="Basic residues" evidence="1">
    <location>
        <begin position="20"/>
        <end position="34"/>
    </location>
</feature>
<dbReference type="Pfam" id="PF00069">
    <property type="entry name" value="Pkinase"/>
    <property type="match status" value="1"/>
</dbReference>
<evidence type="ECO:0000256" key="1">
    <source>
        <dbReference type="SAM" id="MobiDB-lite"/>
    </source>
</evidence>
<keyword evidence="2" id="KW-1133">Transmembrane helix</keyword>
<gene>
    <name evidence="4" type="ORF">FPCIR_13874</name>
</gene>
<dbReference type="EMBL" id="JAAOAS010000582">
    <property type="protein sequence ID" value="KAF5573700.1"/>
    <property type="molecule type" value="Genomic_DNA"/>
</dbReference>
<feature type="domain" description="Protein kinase" evidence="3">
    <location>
        <begin position="91"/>
        <end position="450"/>
    </location>
</feature>
<proteinExistence type="predicted"/>
<dbReference type="GO" id="GO:0005524">
    <property type="term" value="F:ATP binding"/>
    <property type="evidence" value="ECO:0007669"/>
    <property type="project" value="InterPro"/>
</dbReference>
<evidence type="ECO:0000259" key="3">
    <source>
        <dbReference type="PROSITE" id="PS50011"/>
    </source>
</evidence>
<dbReference type="Proteomes" id="UP000546213">
    <property type="component" value="Unassembled WGS sequence"/>
</dbReference>
<dbReference type="OrthoDB" id="4062651at2759"/>
<dbReference type="PROSITE" id="PS50011">
    <property type="entry name" value="PROTEIN_KINASE_DOM"/>
    <property type="match status" value="1"/>
</dbReference>
<dbReference type="SMART" id="SM00220">
    <property type="entry name" value="S_TKc"/>
    <property type="match status" value="1"/>
</dbReference>
<dbReference type="GO" id="GO:0007165">
    <property type="term" value="P:signal transduction"/>
    <property type="evidence" value="ECO:0007669"/>
    <property type="project" value="TreeGrafter"/>
</dbReference>
<name>A0A8H5NRS5_9HYPO</name>
<reference evidence="4 5" key="1">
    <citation type="submission" date="2020-05" db="EMBL/GenBank/DDBJ databases">
        <title>Identification and distribution of gene clusters putatively required for synthesis of sphingolipid metabolism inhibitors in phylogenetically diverse species of the filamentous fungus Fusarium.</title>
        <authorList>
            <person name="Kim H.-S."/>
            <person name="Busman M."/>
            <person name="Brown D.W."/>
            <person name="Divon H."/>
            <person name="Uhlig S."/>
            <person name="Proctor R.H."/>
        </authorList>
    </citation>
    <scope>NUCLEOTIDE SEQUENCE [LARGE SCALE GENOMIC DNA]</scope>
    <source>
        <strain evidence="4 5">NRRL 36939</strain>
    </source>
</reference>
<dbReference type="InterPro" id="IPR050167">
    <property type="entry name" value="Ser_Thr_protein_kinase"/>
</dbReference>
<feature type="transmembrane region" description="Helical" evidence="2">
    <location>
        <begin position="973"/>
        <end position="998"/>
    </location>
</feature>
<comment type="caution">
    <text evidence="4">The sequence shown here is derived from an EMBL/GenBank/DDBJ whole genome shotgun (WGS) entry which is preliminary data.</text>
</comment>
<dbReference type="GO" id="GO:0005737">
    <property type="term" value="C:cytoplasm"/>
    <property type="evidence" value="ECO:0007669"/>
    <property type="project" value="TreeGrafter"/>
</dbReference>
<protein>
    <recommendedName>
        <fullName evidence="3">Protein kinase domain-containing protein</fullName>
    </recommendedName>
</protein>
<organism evidence="4 5">
    <name type="scientific">Fusarium pseudocircinatum</name>
    <dbReference type="NCBI Taxonomy" id="56676"/>
    <lineage>
        <taxon>Eukaryota</taxon>
        <taxon>Fungi</taxon>
        <taxon>Dikarya</taxon>
        <taxon>Ascomycota</taxon>
        <taxon>Pezizomycotina</taxon>
        <taxon>Sordariomycetes</taxon>
        <taxon>Hypocreomycetidae</taxon>
        <taxon>Hypocreales</taxon>
        <taxon>Nectriaceae</taxon>
        <taxon>Fusarium</taxon>
        <taxon>Fusarium fujikuroi species complex</taxon>
    </lineage>
</organism>
<evidence type="ECO:0000313" key="4">
    <source>
        <dbReference type="EMBL" id="KAF5573700.1"/>
    </source>
</evidence>
<dbReference type="InterPro" id="IPR008271">
    <property type="entry name" value="Ser/Thr_kinase_AS"/>
</dbReference>